<evidence type="ECO:0000256" key="5">
    <source>
        <dbReference type="SAM" id="MobiDB-lite"/>
    </source>
</evidence>
<dbReference type="Gene3D" id="3.50.50.60">
    <property type="entry name" value="FAD/NAD(P)-binding domain"/>
    <property type="match status" value="2"/>
</dbReference>
<dbReference type="Proteomes" id="UP000284178">
    <property type="component" value="Unassembled WGS sequence"/>
</dbReference>
<dbReference type="PROSITE" id="PS51318">
    <property type="entry name" value="TAT"/>
    <property type="match status" value="1"/>
</dbReference>
<evidence type="ECO:0000256" key="3">
    <source>
        <dbReference type="ARBA" id="ARBA00022827"/>
    </source>
</evidence>
<keyword evidence="8" id="KW-1185">Reference proteome</keyword>
<dbReference type="InterPro" id="IPR019546">
    <property type="entry name" value="TAT_signal_bac_arc"/>
</dbReference>
<evidence type="ECO:0000256" key="4">
    <source>
        <dbReference type="ARBA" id="ARBA00023002"/>
    </source>
</evidence>
<organism evidence="7 8">
    <name type="scientific">Holdemania filiformis</name>
    <dbReference type="NCBI Taxonomy" id="61171"/>
    <lineage>
        <taxon>Bacteria</taxon>
        <taxon>Bacillati</taxon>
        <taxon>Bacillota</taxon>
        <taxon>Erysipelotrichia</taxon>
        <taxon>Erysipelotrichales</taxon>
        <taxon>Erysipelotrichaceae</taxon>
        <taxon>Holdemania</taxon>
    </lineage>
</organism>
<proteinExistence type="predicted"/>
<dbReference type="InterPro" id="IPR050315">
    <property type="entry name" value="FAD-oxidoreductase_2"/>
</dbReference>
<dbReference type="PANTHER" id="PTHR43400">
    <property type="entry name" value="FUMARATE REDUCTASE"/>
    <property type="match status" value="1"/>
</dbReference>
<sequence length="571" mass="62249">MKKNGISRREFLKGSAAGAVSLAALGLLSACGETAEKQPAATPTAKPESTSENWLGQQPQIQDGDIKETWQTEVLIVGAGNGGMMAAVKAADLGLDFRVVEQNSFVCDTRNWYAAADSADALAVGKPIDRQRAMTELSRYASGKLDQSVVRVWLDESAAMHDYVKAIMDSYGYDCYFEADTGEAEEGTDYYHAPTQHNYNPRPDSEWADTPRNKLFVDYIEKKGYHVDFEHALIELIKENGAVTGAIVQNGSGEYIKITASKGVILATGGYEGNPDMMEALSPLAVSCTTASSYFAMNHGDGIKAGLWAGADMDKESAPMLFDRGAVAPGVNAGYVEASNGSKQFPGTIYQWNPGTQPFMKVNRDGVRFANEGCPYNDIVFAAANQKGGVYCQVYDGDFQADWQKFHTLGCSSLTRVMPERMAEQMEKYVEEGIIMKADTLDELADKLGFEGEAKVQFLAQCDRYNAIYDQGEDDEFFKSSHYLSQLRKAPFYGVWLGASLLCTGDGLKINNKMQVLDKEKNVIPGLYAIGNVSGSFFANNYPELFPGLACGRTLTFALKAVNVIAGEDQI</sequence>
<accession>A0A412FZ97</accession>
<dbReference type="GeneID" id="83015832"/>
<keyword evidence="4" id="KW-0560">Oxidoreductase</keyword>
<dbReference type="AlphaFoldDB" id="A0A412FZ97"/>
<dbReference type="Gene3D" id="3.90.700.10">
    <property type="entry name" value="Succinate dehydrogenase/fumarate reductase flavoprotein, catalytic domain"/>
    <property type="match status" value="1"/>
</dbReference>
<dbReference type="EMBL" id="QRUP01000012">
    <property type="protein sequence ID" value="RGR73475.1"/>
    <property type="molecule type" value="Genomic_DNA"/>
</dbReference>
<evidence type="ECO:0000313" key="8">
    <source>
        <dbReference type="Proteomes" id="UP000284178"/>
    </source>
</evidence>
<dbReference type="GO" id="GO:0033765">
    <property type="term" value="F:steroid dehydrogenase activity, acting on the CH-CH group of donors"/>
    <property type="evidence" value="ECO:0007669"/>
    <property type="project" value="UniProtKB-ARBA"/>
</dbReference>
<dbReference type="GO" id="GO:0008202">
    <property type="term" value="P:steroid metabolic process"/>
    <property type="evidence" value="ECO:0007669"/>
    <property type="project" value="UniProtKB-ARBA"/>
</dbReference>
<evidence type="ECO:0000313" key="7">
    <source>
        <dbReference type="EMBL" id="RGR73475.1"/>
    </source>
</evidence>
<evidence type="ECO:0000256" key="2">
    <source>
        <dbReference type="ARBA" id="ARBA00022630"/>
    </source>
</evidence>
<protein>
    <submittedName>
        <fullName evidence="7">FAD-binding protein</fullName>
    </submittedName>
</protein>
<dbReference type="RefSeq" id="WP_117895233.1">
    <property type="nucleotide sequence ID" value="NZ_CABJCV010000012.1"/>
</dbReference>
<dbReference type="InterPro" id="IPR003953">
    <property type="entry name" value="FAD-dep_OxRdtase_2_FAD-bd"/>
</dbReference>
<dbReference type="SUPFAM" id="SSF56425">
    <property type="entry name" value="Succinate dehydrogenase/fumarate reductase flavoprotein, catalytic domain"/>
    <property type="match status" value="1"/>
</dbReference>
<comment type="cofactor">
    <cofactor evidence="1">
        <name>FAD</name>
        <dbReference type="ChEBI" id="CHEBI:57692"/>
    </cofactor>
</comment>
<feature type="compositionally biased region" description="Polar residues" evidence="5">
    <location>
        <begin position="47"/>
        <end position="58"/>
    </location>
</feature>
<feature type="region of interest" description="Disordered" evidence="5">
    <location>
        <begin position="36"/>
        <end position="58"/>
    </location>
</feature>
<evidence type="ECO:0000259" key="6">
    <source>
        <dbReference type="Pfam" id="PF00890"/>
    </source>
</evidence>
<comment type="caution">
    <text evidence="7">The sequence shown here is derived from an EMBL/GenBank/DDBJ whole genome shotgun (WGS) entry which is preliminary data.</text>
</comment>
<dbReference type="PANTHER" id="PTHR43400:SF10">
    <property type="entry name" value="3-OXOSTEROID 1-DEHYDROGENASE"/>
    <property type="match status" value="1"/>
</dbReference>
<dbReference type="InterPro" id="IPR027477">
    <property type="entry name" value="Succ_DH/fumarate_Rdtase_cat_sf"/>
</dbReference>
<gene>
    <name evidence="7" type="ORF">DWY25_10525</name>
</gene>
<dbReference type="InterPro" id="IPR036188">
    <property type="entry name" value="FAD/NAD-bd_sf"/>
</dbReference>
<keyword evidence="2" id="KW-0285">Flavoprotein</keyword>
<name>A0A412FZ97_9FIRM</name>
<dbReference type="InterPro" id="IPR006311">
    <property type="entry name" value="TAT_signal"/>
</dbReference>
<dbReference type="SUPFAM" id="SSF51905">
    <property type="entry name" value="FAD/NAD(P)-binding domain"/>
    <property type="match status" value="1"/>
</dbReference>
<dbReference type="PROSITE" id="PS51257">
    <property type="entry name" value="PROKAR_LIPOPROTEIN"/>
    <property type="match status" value="1"/>
</dbReference>
<keyword evidence="3" id="KW-0274">FAD</keyword>
<feature type="domain" description="FAD-dependent oxidoreductase 2 FAD-binding" evidence="6">
    <location>
        <begin position="74"/>
        <end position="541"/>
    </location>
</feature>
<dbReference type="Pfam" id="PF00890">
    <property type="entry name" value="FAD_binding_2"/>
    <property type="match status" value="1"/>
</dbReference>
<evidence type="ECO:0000256" key="1">
    <source>
        <dbReference type="ARBA" id="ARBA00001974"/>
    </source>
</evidence>
<reference evidence="7 8" key="1">
    <citation type="submission" date="2018-08" db="EMBL/GenBank/DDBJ databases">
        <title>A genome reference for cultivated species of the human gut microbiota.</title>
        <authorList>
            <person name="Zou Y."/>
            <person name="Xue W."/>
            <person name="Luo G."/>
        </authorList>
    </citation>
    <scope>NUCLEOTIDE SEQUENCE [LARGE SCALE GENOMIC DNA]</scope>
    <source>
        <strain evidence="7 8">AF24-29</strain>
    </source>
</reference>
<dbReference type="NCBIfam" id="TIGR01409">
    <property type="entry name" value="TAT_signal_seq"/>
    <property type="match status" value="1"/>
</dbReference>